<evidence type="ECO:0000256" key="1">
    <source>
        <dbReference type="SAM" id="MobiDB-lite"/>
    </source>
</evidence>
<proteinExistence type="predicted"/>
<feature type="unsure residue" description="D or N" evidence="2">
    <location>
        <position position="20"/>
    </location>
</feature>
<organism evidence="2 3">
    <name type="scientific">Chlorella ohadii</name>
    <dbReference type="NCBI Taxonomy" id="2649997"/>
    <lineage>
        <taxon>Eukaryota</taxon>
        <taxon>Viridiplantae</taxon>
        <taxon>Chlorophyta</taxon>
        <taxon>core chlorophytes</taxon>
        <taxon>Trebouxiophyceae</taxon>
        <taxon>Chlorellales</taxon>
        <taxon>Chlorellaceae</taxon>
        <taxon>Chlorella clade</taxon>
        <taxon>Chlorella</taxon>
    </lineage>
</organism>
<keyword evidence="3" id="KW-1185">Reference proteome</keyword>
<name>A0AAD5H2U2_9CHLO</name>
<dbReference type="Proteomes" id="UP001205105">
    <property type="component" value="Unassembled WGS sequence"/>
</dbReference>
<dbReference type="InterPro" id="IPR016187">
    <property type="entry name" value="CTDL_fold"/>
</dbReference>
<feature type="compositionally biased region" description="Pro residues" evidence="1">
    <location>
        <begin position="158"/>
        <end position="177"/>
    </location>
</feature>
<dbReference type="SUPFAM" id="SSF56436">
    <property type="entry name" value="C-type lectin-like"/>
    <property type="match status" value="1"/>
</dbReference>
<dbReference type="AlphaFoldDB" id="A0AAD5H2U2"/>
<accession>A0AAD5H2U2</accession>
<evidence type="ECO:0000313" key="3">
    <source>
        <dbReference type="Proteomes" id="UP001205105"/>
    </source>
</evidence>
<dbReference type="EMBL" id="JADXDR010000056">
    <property type="protein sequence ID" value="KAI7842134.1"/>
    <property type="molecule type" value="Genomic_DNA"/>
</dbReference>
<comment type="caution">
    <text evidence="2">The sequence shown here is derived from an EMBL/GenBank/DDBJ whole genome shotgun (WGS) entry which is preliminary data.</text>
</comment>
<protein>
    <recommendedName>
        <fullName evidence="4">C-type lectin domain-containing protein</fullName>
    </recommendedName>
</protein>
<reference evidence="2" key="1">
    <citation type="submission" date="2020-11" db="EMBL/GenBank/DDBJ databases">
        <title>Chlorella ohadii genome sequencing and assembly.</title>
        <authorList>
            <person name="Murik O."/>
            <person name="Treves H."/>
            <person name="Kedem I."/>
            <person name="Shotland Y."/>
            <person name="Kaplan A."/>
        </authorList>
    </citation>
    <scope>NUCLEOTIDE SEQUENCE</scope>
    <source>
        <strain evidence="2">1</strain>
    </source>
</reference>
<sequence>MQPSPPPPGPVSNLFVLNLDGFNYTVPGKGTTYSPQANAQAACQGLGGNAFWWDTYAEFKAVTTALNSVKLQLKNPLATLYTGLKYDGTKDQFSWAHSGAVVSKTTINGLPWYMDYTGAYDQWQLIFPAPGTVGPSDSKYSLYSLGGSSSPVLCKVPAPSPTASPPPSPVATPPPPANSCKAVNEPCSGLNSECCSQLCVLQGSSRVCIEMTGDRRKRRMLQA</sequence>
<feature type="region of interest" description="Disordered" evidence="1">
    <location>
        <begin position="156"/>
        <end position="178"/>
    </location>
</feature>
<evidence type="ECO:0008006" key="4">
    <source>
        <dbReference type="Google" id="ProtNLM"/>
    </source>
</evidence>
<gene>
    <name evidence="2" type="ORF">COHA_004326</name>
</gene>
<evidence type="ECO:0000313" key="2">
    <source>
        <dbReference type="EMBL" id="KAI7842134.1"/>
    </source>
</evidence>